<sequence length="472" mass="54885">MARNPPVEILFLLLDELEYTSDQLPLLQVCRNWNIALCAQVLQRNPRLRPLVQELHCPFLHSREDDESGFYNRALFHELLQSFTDTDNELVAWEKKLDEMDCFAWLAVLLVLLPNLRLLDLEWTWCGVATETTVWAVSRIASKSPQGSLPLQKLQKVSTRASDMNDRFSIKHFIPFLTLPSMQALHLDGCIDIDTPDDRGDVFEIPLELRPGISPIRELSLQESNFDNGLRELIPAFAQLERFEYQHTNIAEVNENHRNYRCHNFRDALLCQKRSLRELRLNDVGVTKSIGIEEFSDEYSDYIQESKAQDWFGSLVEFIVLKELRMPVYNLLGSVDGSEPSISLDKILPPSLETLVLTKVDFTDYSMIEGQLWRLLAARHQQFPSLRKILLQTFQLEVVDYDETRWEEYDREEYDLEIPERARTVFAGVASSCKEQGIVFDFSRYGDHEVVANGEVVREVNEIYSQTRQFHY</sequence>
<protein>
    <recommendedName>
        <fullName evidence="1">Leucine-rich repeat domain-containing protein</fullName>
    </recommendedName>
</protein>
<proteinExistence type="predicted"/>
<evidence type="ECO:0000313" key="3">
    <source>
        <dbReference type="Proteomes" id="UP000654913"/>
    </source>
</evidence>
<feature type="domain" description="Leucine-rich repeat" evidence="1">
    <location>
        <begin position="214"/>
        <end position="396"/>
    </location>
</feature>
<dbReference type="Proteomes" id="UP000654913">
    <property type="component" value="Chromosome 3"/>
</dbReference>
<evidence type="ECO:0000313" key="2">
    <source>
        <dbReference type="EMBL" id="BCS21911.1"/>
    </source>
</evidence>
<dbReference type="RefSeq" id="XP_041554105.1">
    <property type="nucleotide sequence ID" value="XM_041701195.1"/>
</dbReference>
<evidence type="ECO:0000259" key="1">
    <source>
        <dbReference type="Pfam" id="PF24969"/>
    </source>
</evidence>
<dbReference type="EMBL" id="AP024445">
    <property type="protein sequence ID" value="BCS21911.1"/>
    <property type="molecule type" value="Genomic_DNA"/>
</dbReference>
<dbReference type="GeneID" id="64971916"/>
<name>A0A7R8AK65_9EURO</name>
<dbReference type="AlphaFoldDB" id="A0A7R8AK65"/>
<dbReference type="SUPFAM" id="SSF52047">
    <property type="entry name" value="RNI-like"/>
    <property type="match status" value="1"/>
</dbReference>
<organism evidence="2 3">
    <name type="scientific">Aspergillus puulaauensis</name>
    <dbReference type="NCBI Taxonomy" id="1220207"/>
    <lineage>
        <taxon>Eukaryota</taxon>
        <taxon>Fungi</taxon>
        <taxon>Dikarya</taxon>
        <taxon>Ascomycota</taxon>
        <taxon>Pezizomycotina</taxon>
        <taxon>Eurotiomycetes</taxon>
        <taxon>Eurotiomycetidae</taxon>
        <taxon>Eurotiales</taxon>
        <taxon>Aspergillaceae</taxon>
        <taxon>Aspergillus</taxon>
    </lineage>
</organism>
<keyword evidence="3" id="KW-1185">Reference proteome</keyword>
<gene>
    <name evidence="2" type="ORF">APUU_30136S</name>
</gene>
<dbReference type="InterPro" id="IPR056867">
    <property type="entry name" value="LRR_15"/>
</dbReference>
<dbReference type="Pfam" id="PF24969">
    <property type="entry name" value="LRR_15"/>
    <property type="match status" value="1"/>
</dbReference>
<accession>A0A7R8AK65</accession>
<reference evidence="2" key="2">
    <citation type="submission" date="2021-02" db="EMBL/GenBank/DDBJ databases">
        <title>Aspergillus puulaauensis MK2 genome sequence.</title>
        <authorList>
            <person name="Futagami T."/>
            <person name="Mori K."/>
            <person name="Kadooka C."/>
            <person name="Tanaka T."/>
        </authorList>
    </citation>
    <scope>NUCLEOTIDE SEQUENCE</scope>
    <source>
        <strain evidence="2">MK2</strain>
    </source>
</reference>
<dbReference type="OrthoDB" id="5130616at2759"/>
<reference evidence="2" key="1">
    <citation type="submission" date="2021-01" db="EMBL/GenBank/DDBJ databases">
        <authorList>
            <consortium name="Aspergillus puulaauensis MK2 genome sequencing consortium"/>
            <person name="Kazuki M."/>
            <person name="Futagami T."/>
        </authorList>
    </citation>
    <scope>NUCLEOTIDE SEQUENCE</scope>
    <source>
        <strain evidence="2">MK2</strain>
    </source>
</reference>
<dbReference type="KEGG" id="apuu:APUU_30136S"/>